<proteinExistence type="predicted"/>
<organism evidence="1 2">
    <name type="scientific">Rotaria magnacalcarata</name>
    <dbReference type="NCBI Taxonomy" id="392030"/>
    <lineage>
        <taxon>Eukaryota</taxon>
        <taxon>Metazoa</taxon>
        <taxon>Spiralia</taxon>
        <taxon>Gnathifera</taxon>
        <taxon>Rotifera</taxon>
        <taxon>Eurotatoria</taxon>
        <taxon>Bdelloidea</taxon>
        <taxon>Philodinida</taxon>
        <taxon>Philodinidae</taxon>
        <taxon>Rotaria</taxon>
    </lineage>
</organism>
<dbReference type="Proteomes" id="UP000681720">
    <property type="component" value="Unassembled WGS sequence"/>
</dbReference>
<evidence type="ECO:0000313" key="2">
    <source>
        <dbReference type="Proteomes" id="UP000681720"/>
    </source>
</evidence>
<reference evidence="1" key="1">
    <citation type="submission" date="2021-02" db="EMBL/GenBank/DDBJ databases">
        <authorList>
            <person name="Nowell W R."/>
        </authorList>
    </citation>
    <scope>NUCLEOTIDE SEQUENCE</scope>
</reference>
<dbReference type="AlphaFoldDB" id="A0A8S3C0L4"/>
<dbReference type="Gene3D" id="3.60.10.10">
    <property type="entry name" value="Endonuclease/exonuclease/phosphatase"/>
    <property type="match status" value="1"/>
</dbReference>
<dbReference type="SUPFAM" id="SSF56219">
    <property type="entry name" value="DNase I-like"/>
    <property type="match status" value="1"/>
</dbReference>
<dbReference type="EMBL" id="CAJOBJ010169496">
    <property type="protein sequence ID" value="CAF4877333.1"/>
    <property type="molecule type" value="Genomic_DNA"/>
</dbReference>
<gene>
    <name evidence="1" type="ORF">GIL414_LOCUS50688</name>
</gene>
<comment type="caution">
    <text evidence="1">The sequence shown here is derived from an EMBL/GenBank/DDBJ whole genome shotgun (WGS) entry which is preliminary data.</text>
</comment>
<protein>
    <recommendedName>
        <fullName evidence="3">Endonuclease/exonuclease/phosphatase domain-containing protein</fullName>
    </recommendedName>
</protein>
<evidence type="ECO:0008006" key="3">
    <source>
        <dbReference type="Google" id="ProtNLM"/>
    </source>
</evidence>
<feature type="non-terminal residue" evidence="1">
    <location>
        <position position="77"/>
    </location>
</feature>
<dbReference type="InterPro" id="IPR036691">
    <property type="entry name" value="Endo/exonu/phosph_ase_sf"/>
</dbReference>
<name>A0A8S3C0L4_9BILA</name>
<evidence type="ECO:0000313" key="1">
    <source>
        <dbReference type="EMBL" id="CAF4877333.1"/>
    </source>
</evidence>
<accession>A0A8S3C0L4</accession>
<sequence>MTATAKSSHDLSLLSWNTLAPCWVLKEWYPSLYDLAADDQTRVELIIAHIRSLDHDIVVIQEAQEDQLCLFKEKLGD</sequence>